<reference evidence="2" key="1">
    <citation type="submission" date="2024-06" db="EMBL/GenBank/DDBJ databases">
        <title>A Novel Isolate, Dehalogenimonas sp. Strain 4OHTPN, Dechlorinates Aromatic 4 Hydroxy chlorothalonil by a Novel Reductive Dehalogenase.</title>
        <authorList>
            <person name="Liu G."/>
        </authorList>
    </citation>
    <scope>NUCLEOTIDE SEQUENCE</scope>
    <source>
        <strain evidence="2">4OHTPN</strain>
    </source>
</reference>
<name>A0AAU8GBD4_9CHLR</name>
<protein>
    <recommendedName>
        <fullName evidence="3">DUF4292 domain-containing protein</fullName>
    </recommendedName>
</protein>
<feature type="region of interest" description="Disordered" evidence="1">
    <location>
        <begin position="47"/>
        <end position="82"/>
    </location>
</feature>
<proteinExistence type="predicted"/>
<sequence>MLDREQSGSESFQEMLSEDEMRKSRFLVALLVIYMIMSAPACGGNGVTETANPGQTEPGGSVSVPVQTVPQTTSPPVTPTPGALLNSITSTSALLTSYEGKLTTVMNMSLAGMVMDFDITASMAVDIGSNKVFVDMNTAGVVTQMYIINDTEYIKVNVPDGQLQANVWYKFALPASDLRDMWLSQDLGKQYQILLNQASLTILGTEQVGGKTCYKVKISPDLGSFMAYLGASGSNLADLGIVDPAQAFKQLEVTFWVDTTTYMTIKTDMIVDIDVQGMKMKMTMSMVLDKVNQPVAITLPIEAQTAVTLDY</sequence>
<dbReference type="RefSeq" id="WP_353714613.1">
    <property type="nucleotide sequence ID" value="NZ_CP159307.1"/>
</dbReference>
<dbReference type="EMBL" id="CP159307">
    <property type="protein sequence ID" value="XCH33372.1"/>
    <property type="molecule type" value="Genomic_DNA"/>
</dbReference>
<evidence type="ECO:0008006" key="3">
    <source>
        <dbReference type="Google" id="ProtNLM"/>
    </source>
</evidence>
<dbReference type="AlphaFoldDB" id="A0AAU8GBD4"/>
<accession>A0AAU8GBD4</accession>
<evidence type="ECO:0000313" key="2">
    <source>
        <dbReference type="EMBL" id="XCH33372.1"/>
    </source>
</evidence>
<dbReference type="Gene3D" id="2.50.20.20">
    <property type="match status" value="1"/>
</dbReference>
<feature type="compositionally biased region" description="Low complexity" evidence="1">
    <location>
        <begin position="58"/>
        <end position="75"/>
    </location>
</feature>
<evidence type="ECO:0000256" key="1">
    <source>
        <dbReference type="SAM" id="MobiDB-lite"/>
    </source>
</evidence>
<gene>
    <name evidence="2" type="ORF">ABV300_00410</name>
</gene>
<organism evidence="2">
    <name type="scientific">Dehalogenimonas sp. 4OHTPN</name>
    <dbReference type="NCBI Taxonomy" id="3166643"/>
    <lineage>
        <taxon>Bacteria</taxon>
        <taxon>Bacillati</taxon>
        <taxon>Chloroflexota</taxon>
        <taxon>Dehalococcoidia</taxon>
        <taxon>Dehalococcoidales</taxon>
        <taxon>Dehalococcoidaceae</taxon>
        <taxon>Dehalogenimonas</taxon>
    </lineage>
</organism>